<dbReference type="Proteomes" id="UP000054928">
    <property type="component" value="Unassembled WGS sequence"/>
</dbReference>
<evidence type="ECO:0000313" key="1">
    <source>
        <dbReference type="EMBL" id="CEG39008.1"/>
    </source>
</evidence>
<dbReference type="AlphaFoldDB" id="A0A0P1AE56"/>
<sequence length="57" mass="6111">MVTSENKRNGYLDLQHLISYIAIDGIGAATAPGDIPYLSKLQLSDRNAAKVSTKGAY</sequence>
<proteinExistence type="predicted"/>
<dbReference type="RefSeq" id="XP_024575377.1">
    <property type="nucleotide sequence ID" value="XM_024724508.1"/>
</dbReference>
<evidence type="ECO:0000313" key="2">
    <source>
        <dbReference type="Proteomes" id="UP000054928"/>
    </source>
</evidence>
<protein>
    <submittedName>
        <fullName evidence="1">Uncharacterized protein</fullName>
    </submittedName>
</protein>
<keyword evidence="2" id="KW-1185">Reference proteome</keyword>
<dbReference type="GeneID" id="36404128"/>
<accession>A0A0P1AE56</accession>
<reference evidence="2" key="1">
    <citation type="submission" date="2014-09" db="EMBL/GenBank/DDBJ databases">
        <authorList>
            <person name="Sharma Rahul"/>
            <person name="Thines Marco"/>
        </authorList>
    </citation>
    <scope>NUCLEOTIDE SEQUENCE [LARGE SCALE GENOMIC DNA]</scope>
</reference>
<dbReference type="EMBL" id="CCYD01000349">
    <property type="protein sequence ID" value="CEG39008.1"/>
    <property type="molecule type" value="Genomic_DNA"/>
</dbReference>
<name>A0A0P1AE56_PLAHL</name>
<organism evidence="1 2">
    <name type="scientific">Plasmopara halstedii</name>
    <name type="common">Downy mildew of sunflower</name>
    <dbReference type="NCBI Taxonomy" id="4781"/>
    <lineage>
        <taxon>Eukaryota</taxon>
        <taxon>Sar</taxon>
        <taxon>Stramenopiles</taxon>
        <taxon>Oomycota</taxon>
        <taxon>Peronosporomycetes</taxon>
        <taxon>Peronosporales</taxon>
        <taxon>Peronosporaceae</taxon>
        <taxon>Plasmopara</taxon>
    </lineage>
</organism>